<organism evidence="4 5">
    <name type="scientific">Actinocorallia libanotica</name>
    <dbReference type="NCBI Taxonomy" id="46162"/>
    <lineage>
        <taxon>Bacteria</taxon>
        <taxon>Bacillati</taxon>
        <taxon>Actinomycetota</taxon>
        <taxon>Actinomycetes</taxon>
        <taxon>Streptosporangiales</taxon>
        <taxon>Thermomonosporaceae</taxon>
        <taxon>Actinocorallia</taxon>
    </lineage>
</organism>
<keyword evidence="2" id="KW-0560">Oxidoreductase</keyword>
<dbReference type="PANTHER" id="PTHR43669">
    <property type="entry name" value="5-KETO-D-GLUCONATE 5-REDUCTASE"/>
    <property type="match status" value="1"/>
</dbReference>
<gene>
    <name evidence="4" type="ORF">GCM10009550_59350</name>
</gene>
<comment type="caution">
    <text evidence="4">The sequence shown here is derived from an EMBL/GenBank/DDBJ whole genome shotgun (WGS) entry which is preliminary data.</text>
</comment>
<evidence type="ECO:0000259" key="3">
    <source>
        <dbReference type="SMART" id="SM00822"/>
    </source>
</evidence>
<protein>
    <submittedName>
        <fullName evidence="4">SDR family oxidoreductase</fullName>
    </submittedName>
</protein>
<dbReference type="PRINTS" id="PR00081">
    <property type="entry name" value="GDHRDH"/>
</dbReference>
<comment type="similarity">
    <text evidence="1">Belongs to the short-chain dehydrogenases/reductases (SDR) family.</text>
</comment>
<dbReference type="InterPro" id="IPR057326">
    <property type="entry name" value="KR_dom"/>
</dbReference>
<dbReference type="EMBL" id="BAAAHH010000030">
    <property type="protein sequence ID" value="GAA0963543.1"/>
    <property type="molecule type" value="Genomic_DNA"/>
</dbReference>
<evidence type="ECO:0000313" key="4">
    <source>
        <dbReference type="EMBL" id="GAA0963543.1"/>
    </source>
</evidence>
<evidence type="ECO:0000256" key="1">
    <source>
        <dbReference type="ARBA" id="ARBA00006484"/>
    </source>
</evidence>
<dbReference type="RefSeq" id="WP_344244317.1">
    <property type="nucleotide sequence ID" value="NZ_BAAAHH010000030.1"/>
</dbReference>
<proteinExistence type="inferred from homology"/>
<dbReference type="Proteomes" id="UP001500665">
    <property type="component" value="Unassembled WGS sequence"/>
</dbReference>
<dbReference type="PRINTS" id="PR00080">
    <property type="entry name" value="SDRFAMILY"/>
</dbReference>
<feature type="domain" description="Ketoreductase" evidence="3">
    <location>
        <begin position="3"/>
        <end position="180"/>
    </location>
</feature>
<dbReference type="PANTHER" id="PTHR43669:SF3">
    <property type="entry name" value="ALCOHOL DEHYDROGENASE, PUTATIVE (AFU_ORTHOLOGUE AFUA_3G03445)-RELATED"/>
    <property type="match status" value="1"/>
</dbReference>
<evidence type="ECO:0000256" key="2">
    <source>
        <dbReference type="ARBA" id="ARBA00023002"/>
    </source>
</evidence>
<keyword evidence="5" id="KW-1185">Reference proteome</keyword>
<dbReference type="SMART" id="SM00822">
    <property type="entry name" value="PKS_KR"/>
    <property type="match status" value="1"/>
</dbReference>
<dbReference type="SUPFAM" id="SSF51735">
    <property type="entry name" value="NAD(P)-binding Rossmann-fold domains"/>
    <property type="match status" value="1"/>
</dbReference>
<dbReference type="Gene3D" id="3.40.50.720">
    <property type="entry name" value="NAD(P)-binding Rossmann-like Domain"/>
    <property type="match status" value="1"/>
</dbReference>
<name>A0ABN1RUF9_9ACTN</name>
<dbReference type="Pfam" id="PF13561">
    <property type="entry name" value="adh_short_C2"/>
    <property type="match status" value="1"/>
</dbReference>
<accession>A0ABN1RUF9</accession>
<reference evidence="4 5" key="1">
    <citation type="journal article" date="2019" name="Int. J. Syst. Evol. Microbiol.">
        <title>The Global Catalogue of Microorganisms (GCM) 10K type strain sequencing project: providing services to taxonomists for standard genome sequencing and annotation.</title>
        <authorList>
            <consortium name="The Broad Institute Genomics Platform"/>
            <consortium name="The Broad Institute Genome Sequencing Center for Infectious Disease"/>
            <person name="Wu L."/>
            <person name="Ma J."/>
        </authorList>
    </citation>
    <scope>NUCLEOTIDE SEQUENCE [LARGE SCALE GENOMIC DNA]</scope>
    <source>
        <strain evidence="4 5">JCM 10696</strain>
    </source>
</reference>
<sequence length="245" mass="25290">MKQNALITGAGRGIGAATALELGRRGFHVIVDYRDDAASAASVVERVEEAGGTAHAVRADVRHPGQVAEMVRECGRIDALVCNANIRPPFAPLAEMAWEEFSAKVTGELAAVFHITRLALDVMRGQGGGRIVYVSSLSADLLRPGTIAHATAKAALDTFARHVAAEAAPHGIAVNTVAPGGVRTDASASMRTPEAEEALASRSILRRMLEPQDVAGVIGALLGGGFDAVSGVRVAVDAGRGLFPG</sequence>
<evidence type="ECO:0000313" key="5">
    <source>
        <dbReference type="Proteomes" id="UP001500665"/>
    </source>
</evidence>
<dbReference type="InterPro" id="IPR036291">
    <property type="entry name" value="NAD(P)-bd_dom_sf"/>
</dbReference>
<dbReference type="InterPro" id="IPR002347">
    <property type="entry name" value="SDR_fam"/>
</dbReference>